<dbReference type="InterPro" id="IPR051637">
    <property type="entry name" value="Ank_repeat_dom-contain_49"/>
</dbReference>
<keyword evidence="6" id="KW-1185">Reference proteome</keyword>
<dbReference type="InterPro" id="IPR036770">
    <property type="entry name" value="Ankyrin_rpt-contain_sf"/>
</dbReference>
<dbReference type="AlphaFoldDB" id="A0A9N9SQI3"/>
<dbReference type="EMBL" id="OU898276">
    <property type="protein sequence ID" value="CAG9827244.1"/>
    <property type="molecule type" value="Genomic_DNA"/>
</dbReference>
<dbReference type="PANTHER" id="PTHR24180">
    <property type="entry name" value="CYCLIN-DEPENDENT KINASE INHIBITOR 2C-RELATED"/>
    <property type="match status" value="1"/>
</dbReference>
<dbReference type="Pfam" id="PF13637">
    <property type="entry name" value="Ank_4"/>
    <property type="match status" value="2"/>
</dbReference>
<accession>A0A9N9SQI3</accession>
<protein>
    <submittedName>
        <fullName evidence="5">Uncharacterized protein</fullName>
    </submittedName>
</protein>
<proteinExistence type="predicted"/>
<gene>
    <name evidence="5" type="ORF">DIABBA_LOCUS1259</name>
</gene>
<keyword evidence="1" id="KW-0677">Repeat</keyword>
<dbReference type="Proteomes" id="UP001153709">
    <property type="component" value="Chromosome 1"/>
</dbReference>
<dbReference type="PROSITE" id="PS50088">
    <property type="entry name" value="ANK_REPEAT"/>
    <property type="match status" value="3"/>
</dbReference>
<evidence type="ECO:0000313" key="6">
    <source>
        <dbReference type="Proteomes" id="UP001153709"/>
    </source>
</evidence>
<dbReference type="PANTHER" id="PTHR24180:SF45">
    <property type="entry name" value="POLY [ADP-RIBOSE] POLYMERASE TANKYRASE"/>
    <property type="match status" value="1"/>
</dbReference>
<dbReference type="OrthoDB" id="6431538at2759"/>
<dbReference type="PROSITE" id="PS50297">
    <property type="entry name" value="ANK_REP_REGION"/>
    <property type="match status" value="3"/>
</dbReference>
<dbReference type="InterPro" id="IPR002110">
    <property type="entry name" value="Ankyrin_rpt"/>
</dbReference>
<evidence type="ECO:0000256" key="2">
    <source>
        <dbReference type="ARBA" id="ARBA00023043"/>
    </source>
</evidence>
<evidence type="ECO:0000256" key="1">
    <source>
        <dbReference type="ARBA" id="ARBA00022737"/>
    </source>
</evidence>
<name>A0A9N9SQI3_DIABA</name>
<dbReference type="SMART" id="SM00248">
    <property type="entry name" value="ANK"/>
    <property type="match status" value="6"/>
</dbReference>
<dbReference type="Gene3D" id="1.25.40.20">
    <property type="entry name" value="Ankyrin repeat-containing domain"/>
    <property type="match status" value="2"/>
</dbReference>
<dbReference type="SUPFAM" id="SSF48403">
    <property type="entry name" value="Ankyrin repeat"/>
    <property type="match status" value="1"/>
</dbReference>
<keyword evidence="2 3" id="KW-0040">ANK repeat</keyword>
<organism evidence="5 6">
    <name type="scientific">Diabrotica balteata</name>
    <name type="common">Banded cucumber beetle</name>
    <dbReference type="NCBI Taxonomy" id="107213"/>
    <lineage>
        <taxon>Eukaryota</taxon>
        <taxon>Metazoa</taxon>
        <taxon>Ecdysozoa</taxon>
        <taxon>Arthropoda</taxon>
        <taxon>Hexapoda</taxon>
        <taxon>Insecta</taxon>
        <taxon>Pterygota</taxon>
        <taxon>Neoptera</taxon>
        <taxon>Endopterygota</taxon>
        <taxon>Coleoptera</taxon>
        <taxon>Polyphaga</taxon>
        <taxon>Cucujiformia</taxon>
        <taxon>Chrysomeloidea</taxon>
        <taxon>Chrysomelidae</taxon>
        <taxon>Galerucinae</taxon>
        <taxon>Diabroticina</taxon>
        <taxon>Diabroticites</taxon>
        <taxon>Diabrotica</taxon>
    </lineage>
</organism>
<feature type="repeat" description="ANK" evidence="3">
    <location>
        <begin position="75"/>
        <end position="96"/>
    </location>
</feature>
<evidence type="ECO:0000256" key="4">
    <source>
        <dbReference type="SAM" id="MobiDB-lite"/>
    </source>
</evidence>
<evidence type="ECO:0000313" key="5">
    <source>
        <dbReference type="EMBL" id="CAG9827244.1"/>
    </source>
</evidence>
<feature type="region of interest" description="Disordered" evidence="4">
    <location>
        <begin position="1"/>
        <end position="33"/>
    </location>
</feature>
<evidence type="ECO:0000256" key="3">
    <source>
        <dbReference type="PROSITE-ProRule" id="PRU00023"/>
    </source>
</evidence>
<sequence>MDVDENIDPAGISSETNSESDEEMFDNTQTTPDKGFLYDDPCLVSGILRAVVDENLEEVITLIKSGKSVNINDNNGNTPLHIAVFKNNLTILNYLVCDESIRINTRNFMGQTPLFIAAKHGFIEACRILVKHGANVNLPDNEDVTPLHRAVTAPEVAHLLLSHGANVNAIDYSEDTPLHDAIADRCVETVCMLLYYGADANRVGGNGLVPFMRAIIAENFEIQDALFEYVSDFDSKTKDGYSILTLGLINETRYVEKIIEKGAKVDVAAFTACVDIPNVSNFQLVWKNLDPEDIKDPAINLQILNYELAPEEFGQYIDIIMEYSSSEVLEILASKINSVEIASLVQKCSESNGLTHEQITKLTCILLQHGLKIGTNLIVAVFTNMGYCDLLKILMFMDYKENWSPFVITPRCIFDIHCDILTKYNELLANGEEWMNVRRFQEDVISSFGYWALRPLINVALNQFADASMFQRKNNEIMIAYRDLLPKVPSLLELARDATRKHIVNRMDIKTTCQYFTCINSLDIPNVYKKILFFEKKIYNYG</sequence>
<reference evidence="5" key="1">
    <citation type="submission" date="2022-01" db="EMBL/GenBank/DDBJ databases">
        <authorList>
            <person name="King R."/>
        </authorList>
    </citation>
    <scope>NUCLEOTIDE SEQUENCE</scope>
</reference>
<dbReference type="Pfam" id="PF12796">
    <property type="entry name" value="Ank_2"/>
    <property type="match status" value="1"/>
</dbReference>
<dbReference type="PRINTS" id="PR01415">
    <property type="entry name" value="ANKYRIN"/>
</dbReference>
<feature type="repeat" description="ANK" evidence="3">
    <location>
        <begin position="109"/>
        <end position="141"/>
    </location>
</feature>
<feature type="repeat" description="ANK" evidence="3">
    <location>
        <begin position="173"/>
        <end position="205"/>
    </location>
</feature>